<name>A0A210Q729_MIZYE</name>
<dbReference type="Gene3D" id="1.20.120.20">
    <property type="entry name" value="Apolipoprotein"/>
    <property type="match status" value="1"/>
</dbReference>
<evidence type="ECO:0000313" key="4">
    <source>
        <dbReference type="Proteomes" id="UP000242188"/>
    </source>
</evidence>
<dbReference type="SUPFAM" id="SSF47857">
    <property type="entry name" value="Apolipophorin-III"/>
    <property type="match status" value="1"/>
</dbReference>
<gene>
    <name evidence="3" type="ORF">KP79_PYT17851</name>
</gene>
<keyword evidence="4" id="KW-1185">Reference proteome</keyword>
<dbReference type="Proteomes" id="UP000242188">
    <property type="component" value="Unassembled WGS sequence"/>
</dbReference>
<feature type="region of interest" description="Disordered" evidence="1">
    <location>
        <begin position="103"/>
        <end position="129"/>
    </location>
</feature>
<protein>
    <submittedName>
        <fullName evidence="3">Uncharacterized protein</fullName>
    </submittedName>
</protein>
<proteinExistence type="predicted"/>
<dbReference type="AlphaFoldDB" id="A0A210Q729"/>
<dbReference type="OrthoDB" id="10506833at2759"/>
<comment type="caution">
    <text evidence="3">The sequence shown here is derived from an EMBL/GenBank/DDBJ whole genome shotgun (WGS) entry which is preliminary data.</text>
</comment>
<feature type="chain" id="PRO_5013143439" evidence="2">
    <location>
        <begin position="20"/>
        <end position="129"/>
    </location>
</feature>
<dbReference type="EMBL" id="NEDP02004753">
    <property type="protein sequence ID" value="OWF44547.1"/>
    <property type="molecule type" value="Genomic_DNA"/>
</dbReference>
<organism evidence="3 4">
    <name type="scientific">Mizuhopecten yessoensis</name>
    <name type="common">Japanese scallop</name>
    <name type="synonym">Patinopecten yessoensis</name>
    <dbReference type="NCBI Taxonomy" id="6573"/>
    <lineage>
        <taxon>Eukaryota</taxon>
        <taxon>Metazoa</taxon>
        <taxon>Spiralia</taxon>
        <taxon>Lophotrochozoa</taxon>
        <taxon>Mollusca</taxon>
        <taxon>Bivalvia</taxon>
        <taxon>Autobranchia</taxon>
        <taxon>Pteriomorphia</taxon>
        <taxon>Pectinida</taxon>
        <taxon>Pectinoidea</taxon>
        <taxon>Pectinidae</taxon>
        <taxon>Mizuhopecten</taxon>
    </lineage>
</organism>
<evidence type="ECO:0000256" key="1">
    <source>
        <dbReference type="SAM" id="MobiDB-lite"/>
    </source>
</evidence>
<evidence type="ECO:0000313" key="3">
    <source>
        <dbReference type="EMBL" id="OWF44547.1"/>
    </source>
</evidence>
<sequence>MVNMKLILLVSLVVVFAEAVPVREHTLVKRGIFDNILESARHHLNNAATAVQQHLQTAREHIQRTGEELRTHHENVRDHLDRLGDKMEDHLDTVRDHLQNLADDSGLDLDLGNSPDTEEGESVPAVDLS</sequence>
<feature type="signal peptide" evidence="2">
    <location>
        <begin position="1"/>
        <end position="19"/>
    </location>
</feature>
<reference evidence="3 4" key="1">
    <citation type="journal article" date="2017" name="Nat. Ecol. Evol.">
        <title>Scallop genome provides insights into evolution of bilaterian karyotype and development.</title>
        <authorList>
            <person name="Wang S."/>
            <person name="Zhang J."/>
            <person name="Jiao W."/>
            <person name="Li J."/>
            <person name="Xun X."/>
            <person name="Sun Y."/>
            <person name="Guo X."/>
            <person name="Huan P."/>
            <person name="Dong B."/>
            <person name="Zhang L."/>
            <person name="Hu X."/>
            <person name="Sun X."/>
            <person name="Wang J."/>
            <person name="Zhao C."/>
            <person name="Wang Y."/>
            <person name="Wang D."/>
            <person name="Huang X."/>
            <person name="Wang R."/>
            <person name="Lv J."/>
            <person name="Li Y."/>
            <person name="Zhang Z."/>
            <person name="Liu B."/>
            <person name="Lu W."/>
            <person name="Hui Y."/>
            <person name="Liang J."/>
            <person name="Zhou Z."/>
            <person name="Hou R."/>
            <person name="Li X."/>
            <person name="Liu Y."/>
            <person name="Li H."/>
            <person name="Ning X."/>
            <person name="Lin Y."/>
            <person name="Zhao L."/>
            <person name="Xing Q."/>
            <person name="Dou J."/>
            <person name="Li Y."/>
            <person name="Mao J."/>
            <person name="Guo H."/>
            <person name="Dou H."/>
            <person name="Li T."/>
            <person name="Mu C."/>
            <person name="Jiang W."/>
            <person name="Fu Q."/>
            <person name="Fu X."/>
            <person name="Miao Y."/>
            <person name="Liu J."/>
            <person name="Yu Q."/>
            <person name="Li R."/>
            <person name="Liao H."/>
            <person name="Li X."/>
            <person name="Kong Y."/>
            <person name="Jiang Z."/>
            <person name="Chourrout D."/>
            <person name="Li R."/>
            <person name="Bao Z."/>
        </authorList>
    </citation>
    <scope>NUCLEOTIDE SEQUENCE [LARGE SCALE GENOMIC DNA]</scope>
    <source>
        <strain evidence="3 4">PY_sf001</strain>
    </source>
</reference>
<feature type="compositionally biased region" description="Low complexity" evidence="1">
    <location>
        <begin position="103"/>
        <end position="114"/>
    </location>
</feature>
<accession>A0A210Q729</accession>
<evidence type="ECO:0000256" key="2">
    <source>
        <dbReference type="SAM" id="SignalP"/>
    </source>
</evidence>
<keyword evidence="2" id="KW-0732">Signal</keyword>